<feature type="domain" description="Enoyl reductase (ER)" evidence="1">
    <location>
        <begin position="10"/>
        <end position="308"/>
    </location>
</feature>
<dbReference type="Gene3D" id="3.40.50.720">
    <property type="entry name" value="NAD(P)-binding Rossmann-like Domain"/>
    <property type="match status" value="1"/>
</dbReference>
<evidence type="ECO:0000259" key="1">
    <source>
        <dbReference type="SMART" id="SM00829"/>
    </source>
</evidence>
<dbReference type="InterPro" id="IPR052733">
    <property type="entry name" value="Chloroplast_QOR"/>
</dbReference>
<dbReference type="PANTHER" id="PTHR44013">
    <property type="entry name" value="ZINC-TYPE ALCOHOL DEHYDROGENASE-LIKE PROTEIN C16A3.02C"/>
    <property type="match status" value="1"/>
</dbReference>
<dbReference type="InterPro" id="IPR013154">
    <property type="entry name" value="ADH-like_N"/>
</dbReference>
<dbReference type="Gene3D" id="3.90.180.10">
    <property type="entry name" value="Medium-chain alcohol dehydrogenases, catalytic domain"/>
    <property type="match status" value="1"/>
</dbReference>
<gene>
    <name evidence="2" type="ORF">Acor_01660</name>
</gene>
<dbReference type="InterPro" id="IPR011032">
    <property type="entry name" value="GroES-like_sf"/>
</dbReference>
<evidence type="ECO:0000313" key="3">
    <source>
        <dbReference type="Proteomes" id="UP000334990"/>
    </source>
</evidence>
<organism evidence="2 3">
    <name type="scientific">Acrocarpospora corrugata</name>
    <dbReference type="NCBI Taxonomy" id="35763"/>
    <lineage>
        <taxon>Bacteria</taxon>
        <taxon>Bacillati</taxon>
        <taxon>Actinomycetota</taxon>
        <taxon>Actinomycetes</taxon>
        <taxon>Streptosporangiales</taxon>
        <taxon>Streptosporangiaceae</taxon>
        <taxon>Acrocarpospora</taxon>
    </lineage>
</organism>
<sequence>MKAVRYHSYGDSDVLVYEEADRPVAGAGQVVVQVAGTSLNLLDVAIRAGILRQTVPVTFPHVPNCDMAGVITELGEGVRGWNTGDAVVAILPASAPGAAAEYAAAPAEVLAAAPRTVALADAAALPLAGLTAWQALFEHADLKPGQSILINGAGGGVGGYAIQLAARAGATVTATASPRSLDRVRSNGADRIIDYTATPVLQAVTEQRFDVVLHLVRNSPEETAQLVNLLTDGGTLVSTTTPGPENAGRGIRTAQVFVRNDAAQLAELVARVDAGHLKIQVSDRRPLTDLATVHDQAVTGRLSGKTVLTP</sequence>
<dbReference type="SMART" id="SM00829">
    <property type="entry name" value="PKS_ER"/>
    <property type="match status" value="1"/>
</dbReference>
<dbReference type="PANTHER" id="PTHR44013:SF1">
    <property type="entry name" value="ZINC-TYPE ALCOHOL DEHYDROGENASE-LIKE PROTEIN C16A3.02C"/>
    <property type="match status" value="1"/>
</dbReference>
<reference evidence="2 3" key="1">
    <citation type="submission" date="2019-10" db="EMBL/GenBank/DDBJ databases">
        <title>Whole genome shotgun sequence of Acrocarpospora corrugata NBRC 13972.</title>
        <authorList>
            <person name="Ichikawa N."/>
            <person name="Kimura A."/>
            <person name="Kitahashi Y."/>
            <person name="Komaki H."/>
            <person name="Oguchi A."/>
        </authorList>
    </citation>
    <scope>NUCLEOTIDE SEQUENCE [LARGE SCALE GENOMIC DNA]</scope>
    <source>
        <strain evidence="2 3">NBRC 13972</strain>
    </source>
</reference>
<keyword evidence="3" id="KW-1185">Reference proteome</keyword>
<dbReference type="EMBL" id="BLAD01000035">
    <property type="protein sequence ID" value="GER98104.1"/>
    <property type="molecule type" value="Genomic_DNA"/>
</dbReference>
<name>A0A5M3VMU5_9ACTN</name>
<dbReference type="AlphaFoldDB" id="A0A5M3VMU5"/>
<dbReference type="Pfam" id="PF08240">
    <property type="entry name" value="ADH_N"/>
    <property type="match status" value="1"/>
</dbReference>
<accession>A0A5M3VMU5</accession>
<dbReference type="SUPFAM" id="SSF51735">
    <property type="entry name" value="NAD(P)-binding Rossmann-fold domains"/>
    <property type="match status" value="1"/>
</dbReference>
<dbReference type="Proteomes" id="UP000334990">
    <property type="component" value="Unassembled WGS sequence"/>
</dbReference>
<dbReference type="GO" id="GO:0016491">
    <property type="term" value="F:oxidoreductase activity"/>
    <property type="evidence" value="ECO:0007669"/>
    <property type="project" value="InterPro"/>
</dbReference>
<dbReference type="CDD" id="cd05289">
    <property type="entry name" value="MDR_like_2"/>
    <property type="match status" value="1"/>
</dbReference>
<protein>
    <submittedName>
        <fullName evidence="2">NADPH:quinone reductase</fullName>
    </submittedName>
</protein>
<comment type="caution">
    <text evidence="2">The sequence shown here is derived from an EMBL/GenBank/DDBJ whole genome shotgun (WGS) entry which is preliminary data.</text>
</comment>
<dbReference type="SUPFAM" id="SSF50129">
    <property type="entry name" value="GroES-like"/>
    <property type="match status" value="1"/>
</dbReference>
<dbReference type="Pfam" id="PF13602">
    <property type="entry name" value="ADH_zinc_N_2"/>
    <property type="match status" value="1"/>
</dbReference>
<proteinExistence type="predicted"/>
<evidence type="ECO:0000313" key="2">
    <source>
        <dbReference type="EMBL" id="GER98104.1"/>
    </source>
</evidence>
<dbReference type="InterPro" id="IPR036291">
    <property type="entry name" value="NAD(P)-bd_dom_sf"/>
</dbReference>
<dbReference type="InterPro" id="IPR020843">
    <property type="entry name" value="ER"/>
</dbReference>
<dbReference type="RefSeq" id="WP_155334557.1">
    <property type="nucleotide sequence ID" value="NZ_BAAABN010000006.1"/>
</dbReference>
<dbReference type="OrthoDB" id="9801186at2"/>